<sequence length="346" mass="38245">MTAMNDDIKRQPFDLRGKRVWVSGHRGMVGSALVRRLAREGCVLLFVDRTEVDLTDQAATEAWMRRERPEIIFAAAARVGGIVANATYPAEFLYENLMIGANVIHAAHRIGIEKLLYLGSSCIYPRDTAQPIREEQLLTGALEKTNEPYAIAKIAGVKMVECYARQYGCRFISAMPTNLYGPRDNFDLETSHVLPALIRRIHEAKVRRQPNVEIWGSGRPRREFLHVDDLADACVIAMQHHEDPVPINIGTGSDISIADLALTIAKVVGYEGTFAFDASRPDGTPRKLLDIGRIAHLGWRAGTDLESGIRSTYRWWLEETRQGAGAAGCQVEAEPSGSASSVLSFG</sequence>
<dbReference type="UniPathway" id="UPA00128">
    <property type="reaction ID" value="UER00191"/>
</dbReference>
<reference evidence="8" key="1">
    <citation type="submission" date="2017-05" db="EMBL/GenBank/DDBJ databases">
        <authorList>
            <person name="Macchi M."/>
            <person name="Festa S."/>
            <person name="Coppotelli B.M."/>
            <person name="Morelli I.S."/>
        </authorList>
    </citation>
    <scope>NUCLEOTIDE SEQUENCE [LARGE SCALE GENOMIC DNA]</scope>
    <source>
        <strain evidence="8">I</strain>
    </source>
</reference>
<keyword evidence="5" id="KW-0511">Multifunctional enzyme</keyword>
<comment type="similarity">
    <text evidence="1 5">Belongs to the NAD(P)-dependent epimerase/dehydratase family. Fucose synthase subfamily.</text>
</comment>
<feature type="site" description="Important for catalytic activity" evidence="5">
    <location>
        <position position="120"/>
    </location>
</feature>
<dbReference type="Gene3D" id="3.90.25.10">
    <property type="entry name" value="UDP-galactose 4-epimerase, domain 1"/>
    <property type="match status" value="1"/>
</dbReference>
<dbReference type="AlphaFoldDB" id="A0A211ZHP8"/>
<dbReference type="STRING" id="1122125.GCA_000423185_06934"/>
<organism evidence="7 8">
    <name type="scientific">Inquilinus limosus</name>
    <dbReference type="NCBI Taxonomy" id="171674"/>
    <lineage>
        <taxon>Bacteria</taxon>
        <taxon>Pseudomonadati</taxon>
        <taxon>Pseudomonadota</taxon>
        <taxon>Alphaproteobacteria</taxon>
        <taxon>Rhodospirillales</taxon>
        <taxon>Rhodospirillaceae</taxon>
        <taxon>Inquilinus</taxon>
    </lineage>
</organism>
<evidence type="ECO:0000259" key="6">
    <source>
        <dbReference type="Pfam" id="PF01370"/>
    </source>
</evidence>
<dbReference type="SUPFAM" id="SSF51735">
    <property type="entry name" value="NAD(P)-binding Rossmann-fold domains"/>
    <property type="match status" value="1"/>
</dbReference>
<dbReference type="EMBL" id="NHON01000049">
    <property type="protein sequence ID" value="OWJ64799.1"/>
    <property type="molecule type" value="Genomic_DNA"/>
</dbReference>
<proteinExistence type="inferred from homology"/>
<evidence type="ECO:0000313" key="7">
    <source>
        <dbReference type="EMBL" id="OWJ64799.1"/>
    </source>
</evidence>
<dbReference type="GO" id="GO:0016853">
    <property type="term" value="F:isomerase activity"/>
    <property type="evidence" value="ECO:0007669"/>
    <property type="project" value="UniProtKB-KW"/>
</dbReference>
<dbReference type="HAMAP" id="MF_00956">
    <property type="entry name" value="GDP_fucose_synth"/>
    <property type="match status" value="1"/>
</dbReference>
<comment type="pathway">
    <text evidence="5">Nucleotide-sugar biosynthesis; GDP-L-fucose biosynthesis via de novo pathway; GDP-L-fucose from GDP-alpha-D-mannose: step 2/2.</text>
</comment>
<feature type="active site" description="Proton donor/acceptor" evidence="5">
    <location>
        <position position="149"/>
    </location>
</feature>
<evidence type="ECO:0000256" key="5">
    <source>
        <dbReference type="HAMAP-Rule" id="MF_00956"/>
    </source>
</evidence>
<dbReference type="Gene3D" id="3.40.50.720">
    <property type="entry name" value="NAD(P)-binding Rossmann-like Domain"/>
    <property type="match status" value="1"/>
</dbReference>
<dbReference type="Proteomes" id="UP000196655">
    <property type="component" value="Unassembled WGS sequence"/>
</dbReference>
<dbReference type="PANTHER" id="PTHR43238:SF1">
    <property type="entry name" value="GDP-L-FUCOSE SYNTHASE"/>
    <property type="match status" value="1"/>
</dbReference>
<dbReference type="Pfam" id="PF01370">
    <property type="entry name" value="Epimerase"/>
    <property type="match status" value="1"/>
</dbReference>
<dbReference type="GO" id="GO:0070401">
    <property type="term" value="F:NADP+ binding"/>
    <property type="evidence" value="ECO:0007669"/>
    <property type="project" value="UniProtKB-UniRule"/>
</dbReference>
<protein>
    <recommendedName>
        <fullName evidence="5">GDP-L-fucose synthase</fullName>
        <ecNumber evidence="5">1.1.1.271</ecNumber>
    </recommendedName>
    <alternativeName>
        <fullName evidence="5">GDP-4-keto-6-deoxy-D-mannose-3,5-epimerase-4-reductase</fullName>
    </alternativeName>
</protein>
<dbReference type="CDD" id="cd05239">
    <property type="entry name" value="GDP_FS_SDR_e"/>
    <property type="match status" value="1"/>
</dbReference>
<dbReference type="PANTHER" id="PTHR43238">
    <property type="entry name" value="GDP-L-FUCOSE SYNTHASE"/>
    <property type="match status" value="1"/>
</dbReference>
<evidence type="ECO:0000256" key="4">
    <source>
        <dbReference type="ARBA" id="ARBA00023235"/>
    </source>
</evidence>
<keyword evidence="2 5" id="KW-0521">NADP</keyword>
<keyword evidence="3 5" id="KW-0560">Oxidoreductase</keyword>
<keyword evidence="4 5" id="KW-0413">Isomerase</keyword>
<dbReference type="InterPro" id="IPR036291">
    <property type="entry name" value="NAD(P)-bd_dom_sf"/>
</dbReference>
<comment type="function">
    <text evidence="5">Catalyzes the two-step NADP-dependent conversion of GDP-4-dehydro-6-deoxy-D-mannose to GDP-fucose, involving an epimerase and a reductase reaction.</text>
</comment>
<feature type="site" description="Important for catalytic activity" evidence="5">
    <location>
        <position position="122"/>
    </location>
</feature>
<accession>A0A211ZHP8</accession>
<dbReference type="EC" id="1.1.1.271" evidence="5"/>
<comment type="catalytic activity">
    <reaction evidence="5">
        <text>GDP-beta-L-fucose + NADP(+) = GDP-4-dehydro-alpha-D-rhamnose + NADPH + H(+)</text>
        <dbReference type="Rhea" id="RHEA:18885"/>
        <dbReference type="ChEBI" id="CHEBI:15378"/>
        <dbReference type="ChEBI" id="CHEBI:57273"/>
        <dbReference type="ChEBI" id="CHEBI:57783"/>
        <dbReference type="ChEBI" id="CHEBI:57964"/>
        <dbReference type="ChEBI" id="CHEBI:58349"/>
        <dbReference type="EC" id="1.1.1.271"/>
    </reaction>
</comment>
<feature type="binding site" evidence="5">
    <location>
        <begin position="176"/>
        <end position="179"/>
    </location>
    <ligand>
        <name>NADP(+)</name>
        <dbReference type="ChEBI" id="CHEBI:58349"/>
    </ligand>
</feature>
<feature type="binding site" evidence="5">
    <location>
        <position position="282"/>
    </location>
    <ligand>
        <name>substrate</name>
    </ligand>
</feature>
<feature type="binding site" evidence="5">
    <location>
        <position position="192"/>
    </location>
    <ligand>
        <name>NADP(+)</name>
        <dbReference type="ChEBI" id="CHEBI:58349"/>
    </ligand>
</feature>
<comment type="caution">
    <text evidence="7">The sequence shown here is derived from an EMBL/GenBank/DDBJ whole genome shotgun (WGS) entry which is preliminary data.</text>
</comment>
<evidence type="ECO:0000313" key="8">
    <source>
        <dbReference type="Proteomes" id="UP000196655"/>
    </source>
</evidence>
<dbReference type="RefSeq" id="WP_275542396.1">
    <property type="nucleotide sequence ID" value="NZ_NHON01000049.1"/>
</dbReference>
<feature type="domain" description="NAD-dependent epimerase/dehydratase" evidence="6">
    <location>
        <begin position="21"/>
        <end position="250"/>
    </location>
</feature>
<dbReference type="GO" id="GO:0042351">
    <property type="term" value="P:'de novo' GDP-L-fucose biosynthetic process"/>
    <property type="evidence" value="ECO:0007669"/>
    <property type="project" value="UniProtKB-UniRule"/>
</dbReference>
<gene>
    <name evidence="5" type="primary">fcl</name>
    <name evidence="7" type="ORF">BWR60_22735</name>
</gene>
<keyword evidence="8" id="KW-1185">Reference proteome</keyword>
<dbReference type="InterPro" id="IPR001509">
    <property type="entry name" value="Epimerase_deHydtase"/>
</dbReference>
<dbReference type="InterPro" id="IPR028614">
    <property type="entry name" value="GDP_fucose/colitose_synth"/>
</dbReference>
<name>A0A211ZHP8_9PROT</name>
<feature type="binding site" evidence="5">
    <location>
        <begin position="24"/>
        <end position="30"/>
    </location>
    <ligand>
        <name>NADP(+)</name>
        <dbReference type="ChEBI" id="CHEBI:58349"/>
    </ligand>
</feature>
<feature type="binding site" evidence="5">
    <location>
        <position position="222"/>
    </location>
    <ligand>
        <name>substrate</name>
    </ligand>
</feature>
<evidence type="ECO:0000256" key="2">
    <source>
        <dbReference type="ARBA" id="ARBA00022857"/>
    </source>
</evidence>
<dbReference type="GO" id="GO:0050577">
    <property type="term" value="F:GDP-L-fucose synthase activity"/>
    <property type="evidence" value="ECO:0007669"/>
    <property type="project" value="UniProtKB-UniRule"/>
</dbReference>
<feature type="binding site" evidence="5">
    <location>
        <position position="200"/>
    </location>
    <ligand>
        <name>substrate</name>
    </ligand>
</feature>
<feature type="binding site" evidence="5">
    <location>
        <position position="153"/>
    </location>
    <ligand>
        <name>NADP(+)</name>
        <dbReference type="ChEBI" id="CHEBI:58349"/>
    </ligand>
</feature>
<evidence type="ECO:0000256" key="1">
    <source>
        <dbReference type="ARBA" id="ARBA00005959"/>
    </source>
</evidence>
<feature type="binding site" evidence="5">
    <location>
        <position position="215"/>
    </location>
    <ligand>
        <name>substrate</name>
    </ligand>
</feature>
<feature type="binding site" evidence="5">
    <location>
        <begin position="118"/>
        <end position="121"/>
    </location>
    <ligand>
        <name>NADP(+)</name>
        <dbReference type="ChEBI" id="CHEBI:58349"/>
    </ligand>
</feature>
<evidence type="ECO:0000256" key="3">
    <source>
        <dbReference type="ARBA" id="ARBA00023002"/>
    </source>
</evidence>